<feature type="compositionally biased region" description="Basic and acidic residues" evidence="6">
    <location>
        <begin position="316"/>
        <end position="325"/>
    </location>
</feature>
<dbReference type="OrthoDB" id="4097008at2759"/>
<feature type="region of interest" description="Disordered" evidence="6">
    <location>
        <begin position="29"/>
        <end position="48"/>
    </location>
</feature>
<feature type="region of interest" description="Disordered" evidence="6">
    <location>
        <begin position="69"/>
        <end position="91"/>
    </location>
</feature>
<feature type="region of interest" description="Disordered" evidence="6">
    <location>
        <begin position="526"/>
        <end position="545"/>
    </location>
</feature>
<evidence type="ECO:0000256" key="5">
    <source>
        <dbReference type="ARBA" id="ARBA00023136"/>
    </source>
</evidence>
<gene>
    <name evidence="7" type="ORF">K505DRAFT_288097</name>
</gene>
<feature type="region of interest" description="Disordered" evidence="6">
    <location>
        <begin position="192"/>
        <end position="283"/>
    </location>
</feature>
<evidence type="ECO:0000313" key="7">
    <source>
        <dbReference type="EMBL" id="KAF2787367.1"/>
    </source>
</evidence>
<evidence type="ECO:0000256" key="3">
    <source>
        <dbReference type="ARBA" id="ARBA00010707"/>
    </source>
</evidence>
<keyword evidence="5" id="KW-0472">Membrane</keyword>
<name>A0A6A6WUF6_9PLEO</name>
<feature type="region of interest" description="Disordered" evidence="6">
    <location>
        <begin position="365"/>
        <end position="436"/>
    </location>
</feature>
<proteinExistence type="inferred from homology"/>
<dbReference type="EMBL" id="MU002328">
    <property type="protein sequence ID" value="KAF2787367.1"/>
    <property type="molecule type" value="Genomic_DNA"/>
</dbReference>
<feature type="region of interest" description="Disordered" evidence="6">
    <location>
        <begin position="1"/>
        <end position="20"/>
    </location>
</feature>
<organism evidence="7 8">
    <name type="scientific">Melanomma pulvis-pyrius CBS 109.77</name>
    <dbReference type="NCBI Taxonomy" id="1314802"/>
    <lineage>
        <taxon>Eukaryota</taxon>
        <taxon>Fungi</taxon>
        <taxon>Dikarya</taxon>
        <taxon>Ascomycota</taxon>
        <taxon>Pezizomycotina</taxon>
        <taxon>Dothideomycetes</taxon>
        <taxon>Pleosporomycetidae</taxon>
        <taxon>Pleosporales</taxon>
        <taxon>Melanommataceae</taxon>
        <taxon>Melanomma</taxon>
    </lineage>
</organism>
<comment type="similarity">
    <text evidence="3">Belongs to the INP1 family.</text>
</comment>
<feature type="compositionally biased region" description="Polar residues" evidence="6">
    <location>
        <begin position="69"/>
        <end position="78"/>
    </location>
</feature>
<feature type="compositionally biased region" description="Basic residues" evidence="6">
    <location>
        <begin position="370"/>
        <end position="385"/>
    </location>
</feature>
<feature type="compositionally biased region" description="Acidic residues" evidence="6">
    <location>
        <begin position="531"/>
        <end position="543"/>
    </location>
</feature>
<feature type="compositionally biased region" description="Basic and acidic residues" evidence="6">
    <location>
        <begin position="211"/>
        <end position="221"/>
    </location>
</feature>
<dbReference type="Pfam" id="PF12634">
    <property type="entry name" value="Inp1"/>
    <property type="match status" value="1"/>
</dbReference>
<evidence type="ECO:0000256" key="4">
    <source>
        <dbReference type="ARBA" id="ARBA00021397"/>
    </source>
</evidence>
<reference evidence="7" key="1">
    <citation type="journal article" date="2020" name="Stud. Mycol.">
        <title>101 Dothideomycetes genomes: a test case for predicting lifestyles and emergence of pathogens.</title>
        <authorList>
            <person name="Haridas S."/>
            <person name="Albert R."/>
            <person name="Binder M."/>
            <person name="Bloem J."/>
            <person name="Labutti K."/>
            <person name="Salamov A."/>
            <person name="Andreopoulos B."/>
            <person name="Baker S."/>
            <person name="Barry K."/>
            <person name="Bills G."/>
            <person name="Bluhm B."/>
            <person name="Cannon C."/>
            <person name="Castanera R."/>
            <person name="Culley D."/>
            <person name="Daum C."/>
            <person name="Ezra D."/>
            <person name="Gonzalez J."/>
            <person name="Henrissat B."/>
            <person name="Kuo A."/>
            <person name="Liang C."/>
            <person name="Lipzen A."/>
            <person name="Lutzoni F."/>
            <person name="Magnuson J."/>
            <person name="Mondo S."/>
            <person name="Nolan M."/>
            <person name="Ohm R."/>
            <person name="Pangilinan J."/>
            <person name="Park H.-J."/>
            <person name="Ramirez L."/>
            <person name="Alfaro M."/>
            <person name="Sun H."/>
            <person name="Tritt A."/>
            <person name="Yoshinaga Y."/>
            <person name="Zwiers L.-H."/>
            <person name="Turgeon B."/>
            <person name="Goodwin S."/>
            <person name="Spatafora J."/>
            <person name="Crous P."/>
            <person name="Grigoriev I."/>
        </authorList>
    </citation>
    <scope>NUCLEOTIDE SEQUENCE</scope>
    <source>
        <strain evidence="7">CBS 109.77</strain>
    </source>
</reference>
<evidence type="ECO:0000256" key="1">
    <source>
        <dbReference type="ARBA" id="ARBA00003594"/>
    </source>
</evidence>
<dbReference type="Proteomes" id="UP000799757">
    <property type="component" value="Unassembled WGS sequence"/>
</dbReference>
<evidence type="ECO:0000256" key="2">
    <source>
        <dbReference type="ARBA" id="ARBA00004421"/>
    </source>
</evidence>
<sequence length="565" mass="63081">MSSPASKTPEHVLAPAASNPNLRRAFTLPSRVLRPRASTTSPSPASADGIETLFTHTCNKIVSFSVTSPRSQPITSRRQSVDVDTDKTGTLPWNSTTERTLAVGALRIYRVTSSNVSFLNSGSLLHTIFPRSQCWCVDAESKFVLRIRQDSYYRIELPCESEEDREKLSEFRAVLDQVLQYEKTPCPFTRRFEVQLPERTKTPPPRKRPQRPPEKAKKWLLDNKTWMPDDGLRPSTPVLEGSDSNEEDDRSSIQTDRNEAVPESPETPLGVTPKPEPQRLPSLSERARKFQGMRSMTMPLGMSMGSSHKRQGPAKTEGKEDDRKPSTGVVSLMSSTESFFTAGQPSPSPPYMDAEANLFNPWEEELSPRTIRKDKHKRGRSRHRRISEATLRAPSSDRIEEPSPTIGIQPSSAPSTPPLMSDSEEDSPPFLDVPTPPEYVRMKRLTGASQRRAFSPMPHPHNLFLPTTPQGPRKQFTTALIRKTYELVLGPPGHLVALMLRIAAKIKNGAFGFTTYRVRQHGADIPGSWESSDDEDEWSEDDFGIPLKNLGGSTLRKRGCSSGVD</sequence>
<feature type="compositionally biased region" description="Low complexity" evidence="6">
    <location>
        <begin position="35"/>
        <end position="47"/>
    </location>
</feature>
<dbReference type="GO" id="GO:0045033">
    <property type="term" value="P:peroxisome inheritance"/>
    <property type="evidence" value="ECO:0007669"/>
    <property type="project" value="InterPro"/>
</dbReference>
<dbReference type="InterPro" id="IPR024758">
    <property type="entry name" value="Inp1"/>
</dbReference>
<comment type="subcellular location">
    <subcellularLocation>
        <location evidence="2">Peroxisome membrane</location>
        <topology evidence="2">Peripheral membrane protein</topology>
    </subcellularLocation>
</comment>
<accession>A0A6A6WUF6</accession>
<keyword evidence="8" id="KW-1185">Reference proteome</keyword>
<evidence type="ECO:0000313" key="8">
    <source>
        <dbReference type="Proteomes" id="UP000799757"/>
    </source>
</evidence>
<dbReference type="AlphaFoldDB" id="A0A6A6WUF6"/>
<protein>
    <recommendedName>
        <fullName evidence="4">Inheritance of peroxisomes protein 1</fullName>
    </recommendedName>
</protein>
<dbReference type="GO" id="GO:0005780">
    <property type="term" value="C:extrinsic component of intraperoxisomal membrane"/>
    <property type="evidence" value="ECO:0007669"/>
    <property type="project" value="InterPro"/>
</dbReference>
<comment type="function">
    <text evidence="1">Required for peroxisome inheritance.</text>
</comment>
<evidence type="ECO:0000256" key="6">
    <source>
        <dbReference type="SAM" id="MobiDB-lite"/>
    </source>
</evidence>
<feature type="region of interest" description="Disordered" evidence="6">
    <location>
        <begin position="298"/>
        <end position="330"/>
    </location>
</feature>
<feature type="compositionally biased region" description="Basic and acidic residues" evidence="6">
    <location>
        <begin position="192"/>
        <end position="201"/>
    </location>
</feature>